<evidence type="ECO:0000256" key="5">
    <source>
        <dbReference type="ARBA" id="ARBA00023163"/>
    </source>
</evidence>
<comment type="similarity">
    <text evidence="2">Belongs to the bHLH protein family.</text>
</comment>
<feature type="compositionally biased region" description="Polar residues" evidence="7">
    <location>
        <begin position="285"/>
        <end position="295"/>
    </location>
</feature>
<evidence type="ECO:0000256" key="4">
    <source>
        <dbReference type="ARBA" id="ARBA00023159"/>
    </source>
</evidence>
<proteinExistence type="evidence at transcript level"/>
<name>A0A1S7J240_9LILI</name>
<evidence type="ECO:0000256" key="3">
    <source>
        <dbReference type="ARBA" id="ARBA00023015"/>
    </source>
</evidence>
<dbReference type="InterPro" id="IPR025610">
    <property type="entry name" value="MYC/MYB_N"/>
</dbReference>
<dbReference type="InterPro" id="IPR036638">
    <property type="entry name" value="HLH_DNA-bd_sf"/>
</dbReference>
<dbReference type="PANTHER" id="PTHR46266">
    <property type="entry name" value="TRANSCRIPTION FACTOR TT8"/>
    <property type="match status" value="1"/>
</dbReference>
<dbReference type="InterPro" id="IPR054502">
    <property type="entry name" value="bHLH-TF_ACT-like_plant"/>
</dbReference>
<dbReference type="GO" id="GO:0005634">
    <property type="term" value="C:nucleus"/>
    <property type="evidence" value="ECO:0007669"/>
    <property type="project" value="UniProtKB-SubCell"/>
</dbReference>
<evidence type="ECO:0000256" key="6">
    <source>
        <dbReference type="ARBA" id="ARBA00023242"/>
    </source>
</evidence>
<feature type="region of interest" description="Disordered" evidence="7">
    <location>
        <begin position="246"/>
        <end position="296"/>
    </location>
</feature>
<keyword evidence="5" id="KW-0804">Transcription</keyword>
<evidence type="ECO:0000256" key="1">
    <source>
        <dbReference type="ARBA" id="ARBA00004123"/>
    </source>
</evidence>
<accession>A0A1S7J240</accession>
<feature type="compositionally biased region" description="Acidic residues" evidence="7">
    <location>
        <begin position="246"/>
        <end position="275"/>
    </location>
</feature>
<dbReference type="Pfam" id="PF14215">
    <property type="entry name" value="bHLH-MYC_N"/>
    <property type="match status" value="1"/>
</dbReference>
<dbReference type="Pfam" id="PF22754">
    <property type="entry name" value="bHLH-TF_ACT-like_plant"/>
    <property type="match status" value="1"/>
</dbReference>
<dbReference type="PANTHER" id="PTHR46266:SF4">
    <property type="entry name" value="TRANSCRIPTION FACTOR TT8"/>
    <property type="match status" value="1"/>
</dbReference>
<evidence type="ECO:0000256" key="2">
    <source>
        <dbReference type="ARBA" id="ARBA00005510"/>
    </source>
</evidence>
<dbReference type="PROSITE" id="PS50888">
    <property type="entry name" value="BHLH"/>
    <property type="match status" value="1"/>
</dbReference>
<keyword evidence="6" id="KW-0539">Nucleus</keyword>
<gene>
    <name evidence="9" type="primary">bHLH</name>
</gene>
<dbReference type="Pfam" id="PF00010">
    <property type="entry name" value="HLH"/>
    <property type="match status" value="1"/>
</dbReference>
<dbReference type="GO" id="GO:0046983">
    <property type="term" value="F:protein dimerization activity"/>
    <property type="evidence" value="ECO:0007669"/>
    <property type="project" value="InterPro"/>
</dbReference>
<feature type="region of interest" description="Disordered" evidence="7">
    <location>
        <begin position="424"/>
        <end position="446"/>
    </location>
</feature>
<evidence type="ECO:0000313" key="9">
    <source>
        <dbReference type="EMBL" id="BAX02595.1"/>
    </source>
</evidence>
<dbReference type="EMBL" id="LC223741">
    <property type="protein sequence ID" value="BAX02595.1"/>
    <property type="molecule type" value="mRNA"/>
</dbReference>
<keyword evidence="4" id="KW-0010">Activator</keyword>
<feature type="region of interest" description="Disordered" evidence="7">
    <location>
        <begin position="505"/>
        <end position="536"/>
    </location>
</feature>
<organism evidence="9">
    <name type="scientific">Tricyrtis sp. Shinonome</name>
    <dbReference type="NCBI Taxonomy" id="1354217"/>
    <lineage>
        <taxon>Eukaryota</taxon>
        <taxon>Viridiplantae</taxon>
        <taxon>Streptophyta</taxon>
        <taxon>Embryophyta</taxon>
        <taxon>Tracheophyta</taxon>
        <taxon>Spermatophyta</taxon>
        <taxon>Magnoliopsida</taxon>
        <taxon>Liliopsida</taxon>
        <taxon>Liliales</taxon>
        <taxon>Liliaceae</taxon>
        <taxon>Tricyrtis</taxon>
    </lineage>
</organism>
<feature type="compositionally biased region" description="Basic and acidic residues" evidence="7">
    <location>
        <begin position="424"/>
        <end position="439"/>
    </location>
</feature>
<feature type="compositionally biased region" description="Polar residues" evidence="7">
    <location>
        <begin position="524"/>
        <end position="536"/>
    </location>
</feature>
<feature type="domain" description="BHLH" evidence="8">
    <location>
        <begin position="448"/>
        <end position="497"/>
    </location>
</feature>
<keyword evidence="3" id="KW-0805">Transcription regulation</keyword>
<dbReference type="SMART" id="SM00353">
    <property type="entry name" value="HLH"/>
    <property type="match status" value="1"/>
</dbReference>
<evidence type="ECO:0000259" key="8">
    <source>
        <dbReference type="PROSITE" id="PS50888"/>
    </source>
</evidence>
<dbReference type="AlphaFoldDB" id="A0A1S7J240"/>
<sequence length="658" mass="74996">MSSPEMAAPLSSTLDHLLQSVVQSLNWTYSLFWHLCPRQGILVWGGGYYNGVIKTRKTVQPMEVTVEEASLHRSEQLRELYESLGAGNGGQPGHERSSVVLSPEDLTETEWFYLVCMSFSFPPGVGLPGKAFAERQHVWFTRANEANRKVFCRTILAKSASIQTVVCIPLMNGVLELGMTKKVEEDQALIQHAKSFFIDHLDQHAKPALSEHSTTNSVPYLSLSLFHSHSSSTTKHMSINHYEFNQEEEDDDEDDNVDDEEEDSDEHEAGSDSEEDTGRYEARASTKSIHPSSAKTIEVRQIQMSGGISRNCSTNMDSELNVHAMGWRSQHEHPGNVYWKSLDQMQDLSQEDDHYSEIVSSILEKISRRMVDLRSSSSVVFSRRSAFSYWNYGHQNLRDSFEGTKQWALKYILFSVPRLHSKSKDVISPKSRDGDEGSRFRKAPSQEELNANHVLAERRRREKLNERFIVLRSLVPFVSKMDKASILGDTIEYVKKLRRRIQDLEARDRQMENNQRSKEPEVYKTSTSKDQTHQINSISSVVDHRATLSDKRNRRAMEPSRRVKHTYAVEAFSTNVQVSIIGTDSLLELKCPYRDGLLLKVIQTLHELGLEVISIQSSLENNTFVAKLRAKVKVVRGKKASIVDVKRAIHQIFSQFSF</sequence>
<comment type="subcellular location">
    <subcellularLocation>
        <location evidence="1">Nucleus</location>
    </subcellularLocation>
</comment>
<reference evidence="9" key="1">
    <citation type="submission" date="2017-03" db="EMBL/GenBank/DDBJ databases">
        <title>Isoration of dihydroflavonol basic helix-loop-helix (bHLH) gene in Tricyrtis sp.</title>
        <authorList>
            <person name="Nakano M."/>
            <person name="Otani M."/>
            <person name="Oba F."/>
        </authorList>
    </citation>
    <scope>NUCLEOTIDE SEQUENCE</scope>
</reference>
<dbReference type="SUPFAM" id="SSF47459">
    <property type="entry name" value="HLH, helix-loop-helix DNA-binding domain"/>
    <property type="match status" value="1"/>
</dbReference>
<evidence type="ECO:0000256" key="7">
    <source>
        <dbReference type="SAM" id="MobiDB-lite"/>
    </source>
</evidence>
<protein>
    <submittedName>
        <fullName evidence="9">Basic helix-loop-helix</fullName>
    </submittedName>
</protein>
<feature type="compositionally biased region" description="Basic and acidic residues" evidence="7">
    <location>
        <begin position="505"/>
        <end position="522"/>
    </location>
</feature>
<dbReference type="InterPro" id="IPR011598">
    <property type="entry name" value="bHLH_dom"/>
</dbReference>
<dbReference type="Gene3D" id="4.10.280.10">
    <property type="entry name" value="Helix-loop-helix DNA-binding domain"/>
    <property type="match status" value="1"/>
</dbReference>